<dbReference type="InterPro" id="IPR001130">
    <property type="entry name" value="TatD-like"/>
</dbReference>
<dbReference type="PROSITE" id="PS01090">
    <property type="entry name" value="TATD_2"/>
    <property type="match status" value="1"/>
</dbReference>
<organism evidence="5 6">
    <name type="scientific">Otariodibacter oris</name>
    <dbReference type="NCBI Taxonomy" id="1032623"/>
    <lineage>
        <taxon>Bacteria</taxon>
        <taxon>Pseudomonadati</taxon>
        <taxon>Pseudomonadota</taxon>
        <taxon>Gammaproteobacteria</taxon>
        <taxon>Pasteurellales</taxon>
        <taxon>Pasteurellaceae</taxon>
        <taxon>Otariodibacter</taxon>
    </lineage>
</organism>
<dbReference type="InterPro" id="IPR018228">
    <property type="entry name" value="DNase_TatD-rel_CS"/>
</dbReference>
<dbReference type="FunFam" id="3.20.20.140:FF:000005">
    <property type="entry name" value="TatD family hydrolase"/>
    <property type="match status" value="1"/>
</dbReference>
<dbReference type="PIRSF" id="PIRSF005902">
    <property type="entry name" value="DNase_TatD"/>
    <property type="match status" value="1"/>
</dbReference>
<evidence type="ECO:0000256" key="2">
    <source>
        <dbReference type="ARBA" id="ARBA00022723"/>
    </source>
</evidence>
<comment type="similarity">
    <text evidence="1">Belongs to the metallo-dependent hydrolases superfamily. TatD-type hydrolase family.</text>
</comment>
<dbReference type="Pfam" id="PF01026">
    <property type="entry name" value="TatD_DNase"/>
    <property type="match status" value="1"/>
</dbReference>
<dbReference type="Gene3D" id="3.20.20.140">
    <property type="entry name" value="Metal-dependent hydrolases"/>
    <property type="match status" value="1"/>
</dbReference>
<reference evidence="5 6" key="1">
    <citation type="submission" date="2018-10" db="EMBL/GenBank/DDBJ databases">
        <title>Genomic Encyclopedia of Type Strains, Phase IV (KMG-IV): sequencing the most valuable type-strain genomes for metagenomic binning, comparative biology and taxonomic classification.</title>
        <authorList>
            <person name="Goeker M."/>
        </authorList>
    </citation>
    <scope>NUCLEOTIDE SEQUENCE [LARGE SCALE GENOMIC DNA]</scope>
    <source>
        <strain evidence="5 6">DSM 23800</strain>
    </source>
</reference>
<feature type="binding site" evidence="4">
    <location>
        <position position="162"/>
    </location>
    <ligand>
        <name>a divalent metal cation</name>
        <dbReference type="ChEBI" id="CHEBI:60240"/>
        <label>2</label>
    </ligand>
</feature>
<name>A0A420XGQ0_9PAST</name>
<dbReference type="GO" id="GO:0005829">
    <property type="term" value="C:cytosol"/>
    <property type="evidence" value="ECO:0007669"/>
    <property type="project" value="TreeGrafter"/>
</dbReference>
<dbReference type="PANTHER" id="PTHR46124">
    <property type="entry name" value="D-AMINOACYL-TRNA DEACYLASE"/>
    <property type="match status" value="1"/>
</dbReference>
<evidence type="ECO:0000256" key="3">
    <source>
        <dbReference type="ARBA" id="ARBA00022801"/>
    </source>
</evidence>
<keyword evidence="6" id="KW-1185">Reference proteome</keyword>
<dbReference type="SUPFAM" id="SSF51556">
    <property type="entry name" value="Metallo-dependent hydrolases"/>
    <property type="match status" value="1"/>
</dbReference>
<dbReference type="PANTHER" id="PTHR46124:SF3">
    <property type="entry name" value="HYDROLASE"/>
    <property type="match status" value="1"/>
</dbReference>
<dbReference type="PROSITE" id="PS01091">
    <property type="entry name" value="TATD_3"/>
    <property type="match status" value="1"/>
</dbReference>
<proteinExistence type="inferred from homology"/>
<dbReference type="PROSITE" id="PS01137">
    <property type="entry name" value="TATD_1"/>
    <property type="match status" value="1"/>
</dbReference>
<dbReference type="EMBL" id="RBJC01000005">
    <property type="protein sequence ID" value="RKR72698.1"/>
    <property type="molecule type" value="Genomic_DNA"/>
</dbReference>
<keyword evidence="3" id="KW-0378">Hydrolase</keyword>
<dbReference type="AlphaFoldDB" id="A0A420XGQ0"/>
<feature type="binding site" evidence="4">
    <location>
        <position position="212"/>
    </location>
    <ligand>
        <name>a divalent metal cation</name>
        <dbReference type="ChEBI" id="CHEBI:60240"/>
        <label>1</label>
    </ligand>
</feature>
<dbReference type="RefSeq" id="WP_121122394.1">
    <property type="nucleotide sequence ID" value="NZ_CP016604.1"/>
</dbReference>
<sequence length="264" mass="29836">MVFFDTHTHLDYLAQDLGLSITQLVENARQGNVDRILVVSVGAKNFDKVTACSQAEPEHVVYGLGLHPLYIASHQYADLDLLEQRLLNRDKHCTAIAEIGLDKGVAEICTPELWQKQCEFLETQLSFAKRLDLPVNLHSRKTHDVLFPFLKKAQLSQCGVIHGFSGSYDQAKRFVDLGYKIGVGGTITYARANKTRETIRKLPLDSLVLETDSPDMPVFGYQGEPNRSERLNVSFQALCDLRTEDPEQIADVIWQTSEKLFWLD</sequence>
<dbReference type="OrthoDB" id="9810005at2"/>
<gene>
    <name evidence="5" type="ORF">DES31_0863</name>
</gene>
<evidence type="ECO:0000313" key="5">
    <source>
        <dbReference type="EMBL" id="RKR72698.1"/>
    </source>
</evidence>
<evidence type="ECO:0000256" key="4">
    <source>
        <dbReference type="PIRSR" id="PIRSR005902-1"/>
    </source>
</evidence>
<feature type="binding site" evidence="4">
    <location>
        <position position="7"/>
    </location>
    <ligand>
        <name>a divalent metal cation</name>
        <dbReference type="ChEBI" id="CHEBI:60240"/>
        <label>1</label>
    </ligand>
</feature>
<dbReference type="InterPro" id="IPR032466">
    <property type="entry name" value="Metal_Hydrolase"/>
</dbReference>
<dbReference type="GO" id="GO:0016788">
    <property type="term" value="F:hydrolase activity, acting on ester bonds"/>
    <property type="evidence" value="ECO:0007669"/>
    <property type="project" value="InterPro"/>
</dbReference>
<dbReference type="GO" id="GO:0046872">
    <property type="term" value="F:metal ion binding"/>
    <property type="evidence" value="ECO:0007669"/>
    <property type="project" value="UniProtKB-KW"/>
</dbReference>
<feature type="binding site" evidence="4">
    <location>
        <position position="98"/>
    </location>
    <ligand>
        <name>a divalent metal cation</name>
        <dbReference type="ChEBI" id="CHEBI:60240"/>
        <label>1</label>
    </ligand>
</feature>
<comment type="caution">
    <text evidence="5">The sequence shown here is derived from an EMBL/GenBank/DDBJ whole genome shotgun (WGS) entry which is preliminary data.</text>
</comment>
<accession>A0A420XGQ0</accession>
<keyword evidence="2 4" id="KW-0479">Metal-binding</keyword>
<feature type="binding site" evidence="4">
    <location>
        <position position="138"/>
    </location>
    <ligand>
        <name>a divalent metal cation</name>
        <dbReference type="ChEBI" id="CHEBI:60240"/>
        <label>2</label>
    </ligand>
</feature>
<dbReference type="CDD" id="cd01310">
    <property type="entry name" value="TatD_DNAse"/>
    <property type="match status" value="1"/>
</dbReference>
<dbReference type="Proteomes" id="UP000280099">
    <property type="component" value="Unassembled WGS sequence"/>
</dbReference>
<protein>
    <submittedName>
        <fullName evidence="5">TatD DNase family protein</fullName>
    </submittedName>
</protein>
<feature type="binding site" evidence="4">
    <location>
        <position position="9"/>
    </location>
    <ligand>
        <name>a divalent metal cation</name>
        <dbReference type="ChEBI" id="CHEBI:60240"/>
        <label>1</label>
    </ligand>
</feature>
<evidence type="ECO:0000256" key="1">
    <source>
        <dbReference type="ARBA" id="ARBA00009275"/>
    </source>
</evidence>
<evidence type="ECO:0000313" key="6">
    <source>
        <dbReference type="Proteomes" id="UP000280099"/>
    </source>
</evidence>